<feature type="compositionally biased region" description="Pro residues" evidence="1">
    <location>
        <begin position="37"/>
        <end position="47"/>
    </location>
</feature>
<accession>A0A9X1SSJ4</accession>
<evidence type="ECO:0000313" key="2">
    <source>
        <dbReference type="EMBL" id="MCD5310644.1"/>
    </source>
</evidence>
<feature type="compositionally biased region" description="Basic and acidic residues" evidence="1">
    <location>
        <begin position="85"/>
        <end position="103"/>
    </location>
</feature>
<dbReference type="Proteomes" id="UP001138997">
    <property type="component" value="Unassembled WGS sequence"/>
</dbReference>
<feature type="region of interest" description="Disordered" evidence="1">
    <location>
        <begin position="305"/>
        <end position="336"/>
    </location>
</feature>
<evidence type="ECO:0000256" key="1">
    <source>
        <dbReference type="SAM" id="MobiDB-lite"/>
    </source>
</evidence>
<organism evidence="2 3">
    <name type="scientific">Kineosporia babensis</name>
    <dbReference type="NCBI Taxonomy" id="499548"/>
    <lineage>
        <taxon>Bacteria</taxon>
        <taxon>Bacillati</taxon>
        <taxon>Actinomycetota</taxon>
        <taxon>Actinomycetes</taxon>
        <taxon>Kineosporiales</taxon>
        <taxon>Kineosporiaceae</taxon>
        <taxon>Kineosporia</taxon>
    </lineage>
</organism>
<sequence length="336" mass="35677">MTAQHIMIAVAVAMVLLGTYLIGAGTRAVSGADAAPEPSPPDRPAPSPAGHRKPERAAQPPQRQDTVAGPLKVLQARAFTPATTSDHESTAEERQAGREHIGTELETDLTEALRLLEARPPELRGMQMNAPTATVAQELAVLRAHLRGALTDLDARLRTDPVAAGDLAVAACVASILKRMPAHCGVTFHRAHRRSVPLDAYFPGSLLHEPGFARADRKSFPAGGIGDSSLIDQVIWSESGRLTPLLIGYSDTVLFPAASRFRVLGLDRRGEDVTVFLAEELPDQPLGSKRLTQILDHLRGKAADAGVGPIDGPRPSPVAHIGLDQNGQPFAPRTAS</sequence>
<dbReference type="EMBL" id="JAJOMB010000003">
    <property type="protein sequence ID" value="MCD5310644.1"/>
    <property type="molecule type" value="Genomic_DNA"/>
</dbReference>
<comment type="caution">
    <text evidence="2">The sequence shown here is derived from an EMBL/GenBank/DDBJ whole genome shotgun (WGS) entry which is preliminary data.</text>
</comment>
<evidence type="ECO:0000313" key="3">
    <source>
        <dbReference type="Proteomes" id="UP001138997"/>
    </source>
</evidence>
<dbReference type="AlphaFoldDB" id="A0A9X1SSJ4"/>
<gene>
    <name evidence="2" type="ORF">LR394_07035</name>
</gene>
<name>A0A9X1SSJ4_9ACTN</name>
<protein>
    <submittedName>
        <fullName evidence="2">Uncharacterized protein</fullName>
    </submittedName>
</protein>
<dbReference type="RefSeq" id="WP_231439703.1">
    <property type="nucleotide sequence ID" value="NZ_JAJOMB010000003.1"/>
</dbReference>
<dbReference type="Gene3D" id="3.90.176.10">
    <property type="entry name" value="Toxin ADP-ribosyltransferase, Chain A, domain 1"/>
    <property type="match status" value="1"/>
</dbReference>
<feature type="region of interest" description="Disordered" evidence="1">
    <location>
        <begin position="30"/>
        <end position="67"/>
    </location>
</feature>
<keyword evidence="3" id="KW-1185">Reference proteome</keyword>
<proteinExistence type="predicted"/>
<feature type="region of interest" description="Disordered" evidence="1">
    <location>
        <begin position="79"/>
        <end position="103"/>
    </location>
</feature>
<reference evidence="2" key="1">
    <citation type="submission" date="2021-11" db="EMBL/GenBank/DDBJ databases">
        <title>Streptomyces corallinus and Kineosporia corallina sp. nov., two new coral-derived marine actinobacteria.</title>
        <authorList>
            <person name="Buangrab K."/>
            <person name="Sutthacheep M."/>
            <person name="Yeemin T."/>
            <person name="Harunari E."/>
            <person name="Igarashi Y."/>
            <person name="Sripreechasak P."/>
            <person name="Kanchanasin P."/>
            <person name="Tanasupawat S."/>
            <person name="Phongsopitanun W."/>
        </authorList>
    </citation>
    <scope>NUCLEOTIDE SEQUENCE</scope>
    <source>
        <strain evidence="2">JCM 31032</strain>
    </source>
</reference>